<feature type="compositionally biased region" description="Low complexity" evidence="1">
    <location>
        <begin position="8"/>
        <end position="20"/>
    </location>
</feature>
<reference evidence="3" key="2">
    <citation type="submission" date="2000-03" db="EMBL/GenBank/DDBJ databases">
        <title>Arabidopsis thaliana chromosome 1 BAC F2H10 genomic sequence.</title>
        <authorList>
            <person name="Lin X."/>
            <person name="Kaul S."/>
            <person name="Town C.D."/>
            <person name="Benito M."/>
            <person name="Creasy T.H."/>
            <person name="Haas B.J."/>
            <person name="Wu D."/>
            <person name="Maiti R."/>
            <person name="Ronning C.M."/>
            <person name="Koo H."/>
            <person name="Fujii C.Y."/>
            <person name="Utterback T.R."/>
            <person name="Barnstead M.E."/>
            <person name="Bowman C.L."/>
            <person name="White O."/>
            <person name="Nierman W.C."/>
            <person name="Fraser C.M."/>
        </authorList>
    </citation>
    <scope>NUCLEOTIDE SEQUENCE</scope>
</reference>
<gene>
    <name evidence="3" type="primary">F2H10.4</name>
</gene>
<dbReference type="AlphaFoldDB" id="Q9C8C6"/>
<dbReference type="Pfam" id="PF04784">
    <property type="entry name" value="DUF547"/>
    <property type="match status" value="1"/>
</dbReference>
<dbReference type="PANTHER" id="PTHR23054">
    <property type="entry name" value="TERNARY COMPLEX FACTOR MIP1, LEUCINE-ZIPPER-RELATED"/>
    <property type="match status" value="1"/>
</dbReference>
<evidence type="ECO:0000256" key="1">
    <source>
        <dbReference type="SAM" id="MobiDB-lite"/>
    </source>
</evidence>
<reference evidence="3" key="3">
    <citation type="submission" date="2001-01" db="EMBL/GenBank/DDBJ databases">
        <authorList>
            <person name="Town C.D."/>
            <person name="Kaul S."/>
        </authorList>
    </citation>
    <scope>NUCLEOTIDE SEQUENCE</scope>
</reference>
<dbReference type="PANTHER" id="PTHR23054:SF62">
    <property type="entry name" value="DUF547 DOMAIN-CONTAINING PROTEIN"/>
    <property type="match status" value="1"/>
</dbReference>
<name>Q9C8C6_ARATH</name>
<dbReference type="InterPro" id="IPR006869">
    <property type="entry name" value="DUF547"/>
</dbReference>
<protein>
    <submittedName>
        <fullName evidence="3">Uncharacterized protein F2H10.4</fullName>
    </submittedName>
</protein>
<reference key="1">
    <citation type="journal article" date="2000" name="Nature">
        <title>Sequence and analysis of chromosome 1 of the plant Arabidopsis thaliana.</title>
        <authorList>
            <person name="Theologis A."/>
            <person name="Ecker J.R."/>
            <person name="Palm C.J."/>
            <person name="Federspiel N.A."/>
            <person name="Kaul S."/>
            <person name="White O."/>
            <person name="Alonso J."/>
            <person name="Altafi H."/>
            <person name="Araujo R."/>
            <person name="Bowman C.L."/>
            <person name="Brooks S.Y."/>
            <person name="Buehler E."/>
            <person name="Chan A."/>
            <person name="Chao Q."/>
            <person name="Chen H."/>
            <person name="Cheuk R.F."/>
            <person name="Chin C.W."/>
            <person name="Chung M.K."/>
            <person name="Conn L."/>
            <person name="Conway A.B."/>
            <person name="Conway A.R."/>
            <person name="Creasy T.H."/>
            <person name="Dewar K."/>
            <person name="Dunn P."/>
            <person name="Etgu P."/>
            <person name="Feldblyum T.V."/>
            <person name="Feng J."/>
            <person name="Fong B."/>
            <person name="Fujii C.Y."/>
            <person name="Gill J.E."/>
            <person name="Goldsmith A.D."/>
            <person name="Haas B."/>
            <person name="Hansen N.F."/>
            <person name="Hughes B."/>
            <person name="Huizar L."/>
            <person name="Hunter J.L."/>
            <person name="Jenkins J."/>
            <person name="Johnson-Hopson C."/>
            <person name="Khan S."/>
            <person name="Khaykin E."/>
            <person name="Kim C.J."/>
            <person name="Koo H.L."/>
            <person name="Kremenetskaia I."/>
            <person name="Kurtz D.B."/>
            <person name="Kwan A."/>
            <person name="Lam B."/>
            <person name="Langin-Hooper S."/>
            <person name="Lee A."/>
            <person name="Lee J.M."/>
            <person name="Lenz C.A."/>
            <person name="Li J.H."/>
            <person name="Li Y."/>
            <person name="Lin X."/>
            <person name="Liu S.X."/>
            <person name="Liu Z.A."/>
            <person name="Luros J.S."/>
            <person name="Maiti R."/>
            <person name="Marziali A."/>
            <person name="Militscher J."/>
            <person name="Miranda M."/>
            <person name="Nguyen M."/>
            <person name="Nierman W.C."/>
            <person name="Osborne B.I."/>
            <person name="Pai G."/>
            <person name="Peterson J."/>
            <person name="Pham P.K."/>
            <person name="Rizzo M."/>
            <person name="Rooney T."/>
            <person name="Rowley D."/>
            <person name="Sakano H."/>
            <person name="Salzberg S.L."/>
            <person name="Schwartz J.R."/>
            <person name="Shinn P."/>
            <person name="Southwick A.M."/>
            <person name="Sun H."/>
            <person name="Tallon L.J."/>
            <person name="Tambunga G."/>
            <person name="Toriumi M.J."/>
            <person name="Town C.D."/>
            <person name="Utterback T."/>
            <person name="Van Aken S."/>
            <person name="Vaysberg M."/>
            <person name="Vysotskaia V.S."/>
            <person name="Walker M."/>
            <person name="Wu D."/>
            <person name="Yu G."/>
            <person name="Fraser C.M."/>
            <person name="Venter J.C."/>
            <person name="Davis R.W."/>
        </authorList>
    </citation>
    <scope>NUCLEOTIDE SEQUENCE [LARGE SCALE GENOMIC DNA]</scope>
    <source>
        <strain>cv. Columbia</strain>
    </source>
</reference>
<evidence type="ECO:0000313" key="3">
    <source>
        <dbReference type="EMBL" id="AAG50823.1"/>
    </source>
</evidence>
<dbReference type="ExpressionAtlas" id="Q9C8C6">
    <property type="expression patterns" value="baseline and differential"/>
</dbReference>
<evidence type="ECO:0000259" key="2">
    <source>
        <dbReference type="Pfam" id="PF04784"/>
    </source>
</evidence>
<sequence>MSSKKYRYSSSSSFSSSSSSQLSTPRALQNGYSQAIAWNEELIGEIAELDTEILQLERYLLSLYRSSFGDHLPDNSSLPPCTTKFHNDQASSVSDKSVLSRLKQFSKTDKIKGSDSGHPSLADLLGLNTLSPNKLSEEILRSICVIHYKLSDNGHNRLVKNSKNEEYGQELGVGIHKLYLDDYNLKSVESMLQNFRSLVQKLEKVDPARLGREEKLAFWINIHNALVMHAAFNIGGEWVNAYDIQSSILGIRPCHSPSRLRTLFSPAKSSKTSSGRHTYALDYAEPLLHFALSTGASTDPMVRVYTSEGIFQELRQARDSYIQTSVGFEKETKILLPKIIYNYAKDTSLDMGELFSTVSECLMESQRTAMRRIVNKKQERCIRWVHDESKFRYVIHSELVRGSLEI</sequence>
<dbReference type="PIR" id="G96497">
    <property type="entry name" value="G96497"/>
</dbReference>
<organism evidence="3">
    <name type="scientific">Arabidopsis thaliana</name>
    <name type="common">Mouse-ear cress</name>
    <dbReference type="NCBI Taxonomy" id="3702"/>
    <lineage>
        <taxon>Eukaryota</taxon>
        <taxon>Viridiplantae</taxon>
        <taxon>Streptophyta</taxon>
        <taxon>Embryophyta</taxon>
        <taxon>Tracheophyta</taxon>
        <taxon>Spermatophyta</taxon>
        <taxon>Magnoliopsida</taxon>
        <taxon>eudicotyledons</taxon>
        <taxon>Gunneridae</taxon>
        <taxon>Pentapetalae</taxon>
        <taxon>rosids</taxon>
        <taxon>malvids</taxon>
        <taxon>Brassicales</taxon>
        <taxon>Brassicaceae</taxon>
        <taxon>Camelineae</taxon>
        <taxon>Arabidopsis</taxon>
    </lineage>
</organism>
<feature type="domain" description="DUF547" evidence="2">
    <location>
        <begin position="208"/>
        <end position="322"/>
    </location>
</feature>
<dbReference type="EMBL" id="AC026757">
    <property type="protein sequence ID" value="AAG50823.1"/>
    <property type="molecule type" value="Genomic_DNA"/>
</dbReference>
<accession>Q9C8C6</accession>
<feature type="region of interest" description="Disordered" evidence="1">
    <location>
        <begin position="1"/>
        <end position="23"/>
    </location>
</feature>
<proteinExistence type="predicted"/>